<dbReference type="Proteomes" id="UP000366872">
    <property type="component" value="Unassembled WGS sequence"/>
</dbReference>
<protein>
    <recommendedName>
        <fullName evidence="4">Carbohydrate-binding module family 96 domain-containing protein</fullName>
    </recommendedName>
</protein>
<dbReference type="GO" id="GO:0016020">
    <property type="term" value="C:membrane"/>
    <property type="evidence" value="ECO:0007669"/>
    <property type="project" value="InterPro"/>
</dbReference>
<dbReference type="EMBL" id="CAAHFG010000003">
    <property type="protein sequence ID" value="VGO16311.1"/>
    <property type="molecule type" value="Genomic_DNA"/>
</dbReference>
<dbReference type="InterPro" id="IPR011050">
    <property type="entry name" value="Pectin_lyase_fold/virulence"/>
</dbReference>
<dbReference type="Pfam" id="PF24517">
    <property type="entry name" value="CBM96"/>
    <property type="match status" value="1"/>
</dbReference>
<keyword evidence="2" id="KW-0964">Secreted</keyword>
<reference evidence="5 6" key="1">
    <citation type="submission" date="2019-04" db="EMBL/GenBank/DDBJ databases">
        <authorList>
            <person name="Van Vliet M D."/>
        </authorList>
    </citation>
    <scope>NUCLEOTIDE SEQUENCE [LARGE SCALE GENOMIC DNA]</scope>
    <source>
        <strain evidence="5 6">F1</strain>
    </source>
</reference>
<dbReference type="SUPFAM" id="SSF49313">
    <property type="entry name" value="Cadherin-like"/>
    <property type="match status" value="1"/>
</dbReference>
<evidence type="ECO:0000313" key="6">
    <source>
        <dbReference type="Proteomes" id="UP000366872"/>
    </source>
</evidence>
<evidence type="ECO:0000256" key="1">
    <source>
        <dbReference type="ARBA" id="ARBA00004613"/>
    </source>
</evidence>
<evidence type="ECO:0000256" key="2">
    <source>
        <dbReference type="ARBA" id="ARBA00022525"/>
    </source>
</evidence>
<accession>A0A6C2U9W8</accession>
<evidence type="ECO:0000313" key="5">
    <source>
        <dbReference type="EMBL" id="VGO16311.1"/>
    </source>
</evidence>
<proteinExistence type="predicted"/>
<name>A0A6C2U9W8_PONDE</name>
<evidence type="ECO:0000256" key="3">
    <source>
        <dbReference type="ARBA" id="ARBA00022729"/>
    </source>
</evidence>
<keyword evidence="6" id="KW-1185">Reference proteome</keyword>
<dbReference type="PANTHER" id="PTHR36453:SF1">
    <property type="entry name" value="RIGHT HANDED BETA HELIX DOMAIN-CONTAINING PROTEIN"/>
    <property type="match status" value="1"/>
</dbReference>
<dbReference type="GO" id="GO:0005576">
    <property type="term" value="C:extracellular region"/>
    <property type="evidence" value="ECO:0007669"/>
    <property type="project" value="UniProtKB-SubCell"/>
</dbReference>
<dbReference type="Gene3D" id="2.160.20.10">
    <property type="entry name" value="Single-stranded right-handed beta-helix, Pectin lyase-like"/>
    <property type="match status" value="2"/>
</dbReference>
<dbReference type="SUPFAM" id="SSF51126">
    <property type="entry name" value="Pectin lyase-like"/>
    <property type="match status" value="1"/>
</dbReference>
<organism evidence="5 6">
    <name type="scientific">Pontiella desulfatans</name>
    <dbReference type="NCBI Taxonomy" id="2750659"/>
    <lineage>
        <taxon>Bacteria</taxon>
        <taxon>Pseudomonadati</taxon>
        <taxon>Kiritimatiellota</taxon>
        <taxon>Kiritimatiellia</taxon>
        <taxon>Kiritimatiellales</taxon>
        <taxon>Pontiellaceae</taxon>
        <taxon>Pontiella</taxon>
    </lineage>
</organism>
<dbReference type="GO" id="GO:0005509">
    <property type="term" value="F:calcium ion binding"/>
    <property type="evidence" value="ECO:0007669"/>
    <property type="project" value="InterPro"/>
</dbReference>
<gene>
    <name evidence="5" type="ORF">PDESU_04902</name>
</gene>
<dbReference type="InterPro" id="IPR055372">
    <property type="entry name" value="CBM96"/>
</dbReference>
<comment type="subcellular location">
    <subcellularLocation>
        <location evidence="1">Secreted</location>
    </subcellularLocation>
</comment>
<dbReference type="InterPro" id="IPR012334">
    <property type="entry name" value="Pectin_lyas_fold"/>
</dbReference>
<feature type="domain" description="Carbohydrate-binding module family 96" evidence="4">
    <location>
        <begin position="776"/>
        <end position="921"/>
    </location>
</feature>
<dbReference type="PANTHER" id="PTHR36453">
    <property type="entry name" value="SECRETED PROTEIN-RELATED"/>
    <property type="match status" value="1"/>
</dbReference>
<dbReference type="Gene3D" id="2.60.40.10">
    <property type="entry name" value="Immunoglobulins"/>
    <property type="match status" value="1"/>
</dbReference>
<dbReference type="InterPro" id="IPR015919">
    <property type="entry name" value="Cadherin-like_sf"/>
</dbReference>
<dbReference type="InterPro" id="IPR013783">
    <property type="entry name" value="Ig-like_fold"/>
</dbReference>
<evidence type="ECO:0000259" key="4">
    <source>
        <dbReference type="Pfam" id="PF24517"/>
    </source>
</evidence>
<sequence>MNSFTRLTFYLLIGTALPLRAAKYYTSTNGNDGAFGSMEYPFRTIQRGIDELSAGDTLLIRGGTYHEYVSITGLNAASNAPTLIAAYSNEAVTLAATEPISSTGWTSWNQHSNVWKTTLSTNIWQLFVNGEAMIEARWPNITSNHYNDPDDSSGFAPTPGSYWDKKTEQSPTFKIAAGGIYGGQLTADATWSNAPAATGLSFEGAILSMYDSTLGKTPKGEVITNHTAGSNVFRTTAQVLPDSVGKDLGTNGRFWISCHTNCLDAPREWHFDPDTKELLVYFPDGGTPDGRYIEGKTGDQVLHIGTSSHLTIHGINMRGGIFQSWNSDHVEIDDCRILYPAWPKYMLGDTSKNFGICKSDGSGSLTVRNCEFAYSPTSLLWIGTDGPNTVENNWFHNCQFLANAKAVITDYWGSNTDYRRNTIHTVDWASGTRNGSNALIEYNHTYNFFGSADFSGHQAPAYTQKSTVLRYNWMRHLPNRNGIRFDGDPAGIQAQVNHCVSMHTQRGFRLKGDQHKIFNNTGLDNTPKTDLNVPHHKFYGYVHPDHKDDEPIDPQYVTNNPSLGWPIAYGRRGNLPYHGNENSVVKNNAGQRVDAWPFPILNPADALANLNASDAGMTLQTMLRDPDNLDFRPEAGSLLEDGGVTVPNITDGFSGSAPDMGAYESDADYYWIPGCRFREASTPIPPDRSTTVKTDADLMWLEGRDWLSHNVYLGSTPSNLLSQGNFTNNICTPGTLETGSNYFWRVDVVKEGGIVVTGNVWTFTPAATVIPTATIQIPVLEDAWTDASTNNHGAEQELKFSAGNTTWLKFDVDVHTQVEILSAQLEFKTANPPNRMPDQILLYSVADSNWNEWTIHGQNAPSLDPADIIGTNNGPFAIWSSYFIDVSAHVTNRGIHAFAINDPVNGGNSYIKAKELGVGTVLHLTTTAPPPNLPPYFQQVTFDIPSATTDIPYTYSIIDQAIDPEDDHLTITKIEGPAWISVSDFGIVSGTPSITDLGHHTVSLLVTDDIGRADTSTMAIHVNENSDASFTIANGTTINTNAIDLDRLGNIDWVLFNIPSDTNSIEATAQFFGSGVIQSNVLKSTINLSEPSNNRNFLSAATESATNAVGISCVKNTGMLKDTDYHFEFSLALPASSEDYRLTIAGKDLKSTATLEYYSGGDWMAVPGATDPATSSSWLLQADIQGVASGVVVPFRLKMVSSSNNRWIGIGAITVGTLGSAPFAAWLDSYELTGTDAAWNADPDADGLDNLTEYGLGGIPNVSNDAVEPTLSNTGVSMEYVYRRRTDAAIRGLTYWLESNTNLLTGNWNSNSYFTSGTGSSAPGFETVTNEIPTTETNRFIRLRIELKE</sequence>
<dbReference type="RefSeq" id="WP_136081840.1">
    <property type="nucleotide sequence ID" value="NZ_CAAHFG010000003.1"/>
</dbReference>
<keyword evidence="3" id="KW-0732">Signal</keyword>